<evidence type="ECO:0000313" key="3">
    <source>
        <dbReference type="Proteomes" id="UP001254813"/>
    </source>
</evidence>
<reference evidence="2 3" key="1">
    <citation type="submission" date="2022-06" db="EMBL/GenBank/DDBJ databases">
        <title>Halogeometricum sp. a new haloarchaeum isolate from saline soil.</title>
        <authorList>
            <person name="Strakova D."/>
            <person name="Galisteo C."/>
            <person name="Sanchez-Porro C."/>
            <person name="Ventosa A."/>
        </authorList>
    </citation>
    <scope>NUCLEOTIDE SEQUENCE [LARGE SCALE GENOMIC DNA]</scope>
    <source>
        <strain evidence="3">S3BR25-2</strain>
    </source>
</reference>
<keyword evidence="1" id="KW-1133">Transmembrane helix</keyword>
<dbReference type="Pfam" id="PF24363">
    <property type="entry name" value="DUF7519"/>
    <property type="match status" value="1"/>
</dbReference>
<dbReference type="PROSITE" id="PS51318">
    <property type="entry name" value="TAT"/>
    <property type="match status" value="1"/>
</dbReference>
<feature type="transmembrane region" description="Helical" evidence="1">
    <location>
        <begin position="117"/>
        <end position="143"/>
    </location>
</feature>
<protein>
    <recommendedName>
        <fullName evidence="4">Major facilitator superfamily (MFS) profile domain-containing protein</fullName>
    </recommendedName>
</protein>
<proteinExistence type="predicted"/>
<name>A0ABU2FYV7_9EURY</name>
<dbReference type="InterPro" id="IPR055941">
    <property type="entry name" value="DUF7519"/>
</dbReference>
<dbReference type="EMBL" id="JAMQOQ010000001">
    <property type="protein sequence ID" value="MDS0293716.1"/>
    <property type="molecule type" value="Genomic_DNA"/>
</dbReference>
<feature type="transmembrane region" description="Helical" evidence="1">
    <location>
        <begin position="149"/>
        <end position="170"/>
    </location>
</feature>
<keyword evidence="3" id="KW-1185">Reference proteome</keyword>
<sequence length="182" mass="17721">MVAVTEITRRPPVAGVSVALAAAALGFAGVGVAAAGALAPAGVGVLVLAVGLFRASRRVVTVGAAALFLGVLYAGARGGAPEPLLLGALGTVVSWDAAEYAVGVGEQLGRDADTTRLTLVHTATTLAVGVVGAAVAYAVFLSVGGGQPVAALVLLLFGVVALVAALRGGGDDGGSNRSRRRR</sequence>
<accession>A0ABU2FYV7</accession>
<keyword evidence="1" id="KW-0812">Transmembrane</keyword>
<evidence type="ECO:0000313" key="2">
    <source>
        <dbReference type="EMBL" id="MDS0293716.1"/>
    </source>
</evidence>
<comment type="caution">
    <text evidence="2">The sequence shown here is derived from an EMBL/GenBank/DDBJ whole genome shotgun (WGS) entry which is preliminary data.</text>
</comment>
<evidence type="ECO:0000256" key="1">
    <source>
        <dbReference type="SAM" id="Phobius"/>
    </source>
</evidence>
<feature type="transmembrane region" description="Helical" evidence="1">
    <location>
        <begin position="59"/>
        <end position="78"/>
    </location>
</feature>
<keyword evidence="1" id="KW-0472">Membrane</keyword>
<dbReference type="Proteomes" id="UP001254813">
    <property type="component" value="Unassembled WGS sequence"/>
</dbReference>
<feature type="transmembrane region" description="Helical" evidence="1">
    <location>
        <begin position="84"/>
        <end position="105"/>
    </location>
</feature>
<gene>
    <name evidence="2" type="ORF">NDI79_05960</name>
</gene>
<organism evidence="2 3">
    <name type="scientific">Halogeometricum luteum</name>
    <dbReference type="NCBI Taxonomy" id="2950537"/>
    <lineage>
        <taxon>Archaea</taxon>
        <taxon>Methanobacteriati</taxon>
        <taxon>Methanobacteriota</taxon>
        <taxon>Stenosarchaea group</taxon>
        <taxon>Halobacteria</taxon>
        <taxon>Halobacteriales</taxon>
        <taxon>Haloferacaceae</taxon>
        <taxon>Halogeometricum</taxon>
    </lineage>
</organism>
<feature type="transmembrane region" description="Helical" evidence="1">
    <location>
        <begin position="20"/>
        <end position="52"/>
    </location>
</feature>
<evidence type="ECO:0008006" key="4">
    <source>
        <dbReference type="Google" id="ProtNLM"/>
    </source>
</evidence>
<dbReference type="InterPro" id="IPR006311">
    <property type="entry name" value="TAT_signal"/>
</dbReference>